<gene>
    <name evidence="3" type="ORF">SCHCODRAFT_255668</name>
</gene>
<feature type="compositionally biased region" description="Pro residues" evidence="1">
    <location>
        <begin position="41"/>
        <end position="55"/>
    </location>
</feature>
<feature type="compositionally biased region" description="Polar residues" evidence="1">
    <location>
        <begin position="369"/>
        <end position="378"/>
    </location>
</feature>
<feature type="compositionally biased region" description="Polar residues" evidence="1">
    <location>
        <begin position="230"/>
        <end position="242"/>
    </location>
</feature>
<evidence type="ECO:0000256" key="2">
    <source>
        <dbReference type="SAM" id="Phobius"/>
    </source>
</evidence>
<evidence type="ECO:0000313" key="4">
    <source>
        <dbReference type="Proteomes" id="UP000007431"/>
    </source>
</evidence>
<name>D8PSG3_SCHCM</name>
<feature type="region of interest" description="Disordered" evidence="1">
    <location>
        <begin position="1"/>
        <end position="84"/>
    </location>
</feature>
<dbReference type="KEGG" id="scm:SCHCO_02675340"/>
<dbReference type="VEuPathDB" id="FungiDB:SCHCODRAFT_02675340"/>
<feature type="compositionally biased region" description="Polar residues" evidence="1">
    <location>
        <begin position="386"/>
        <end position="406"/>
    </location>
</feature>
<dbReference type="InParanoid" id="D8PSG3"/>
<keyword evidence="2" id="KW-1133">Transmembrane helix</keyword>
<dbReference type="Proteomes" id="UP000007431">
    <property type="component" value="Unassembled WGS sequence"/>
</dbReference>
<organism evidence="4">
    <name type="scientific">Schizophyllum commune (strain H4-8 / FGSC 9210)</name>
    <name type="common">Split gill fungus</name>
    <dbReference type="NCBI Taxonomy" id="578458"/>
    <lineage>
        <taxon>Eukaryota</taxon>
        <taxon>Fungi</taxon>
        <taxon>Dikarya</taxon>
        <taxon>Basidiomycota</taxon>
        <taxon>Agaricomycotina</taxon>
        <taxon>Agaricomycetes</taxon>
        <taxon>Agaricomycetidae</taxon>
        <taxon>Agaricales</taxon>
        <taxon>Schizophyllaceae</taxon>
        <taxon>Schizophyllum</taxon>
    </lineage>
</organism>
<keyword evidence="2" id="KW-0812">Transmembrane</keyword>
<evidence type="ECO:0000313" key="3">
    <source>
        <dbReference type="EMBL" id="EFJ02602.1"/>
    </source>
</evidence>
<feature type="compositionally biased region" description="Pro residues" evidence="1">
    <location>
        <begin position="171"/>
        <end position="181"/>
    </location>
</feature>
<dbReference type="GeneID" id="9594717"/>
<dbReference type="HOGENOM" id="CLU_431579_0_0_1"/>
<feature type="compositionally biased region" description="Low complexity" evidence="1">
    <location>
        <begin position="515"/>
        <end position="533"/>
    </location>
</feature>
<feature type="region of interest" description="Disordered" evidence="1">
    <location>
        <begin position="509"/>
        <end position="569"/>
    </location>
</feature>
<dbReference type="OMA" id="PGPQYSD"/>
<feature type="compositionally biased region" description="Basic and acidic residues" evidence="1">
    <location>
        <begin position="132"/>
        <end position="145"/>
    </location>
</feature>
<feature type="compositionally biased region" description="Low complexity" evidence="1">
    <location>
        <begin position="407"/>
        <end position="423"/>
    </location>
</feature>
<feature type="compositionally biased region" description="Low complexity" evidence="1">
    <location>
        <begin position="8"/>
        <end position="18"/>
    </location>
</feature>
<dbReference type="OrthoDB" id="3062721at2759"/>
<keyword evidence="2" id="KW-0472">Membrane</keyword>
<evidence type="ECO:0000256" key="1">
    <source>
        <dbReference type="SAM" id="MobiDB-lite"/>
    </source>
</evidence>
<feature type="region of interest" description="Disordered" evidence="1">
    <location>
        <begin position="293"/>
        <end position="327"/>
    </location>
</feature>
<feature type="region of interest" description="Disordered" evidence="1">
    <location>
        <begin position="131"/>
        <end position="275"/>
    </location>
</feature>
<proteinExistence type="predicted"/>
<dbReference type="EMBL" id="GL377302">
    <property type="protein sequence ID" value="EFJ02602.1"/>
    <property type="molecule type" value="Genomic_DNA"/>
</dbReference>
<dbReference type="RefSeq" id="XP_003037504.1">
    <property type="nucleotide sequence ID" value="XM_003037458.1"/>
</dbReference>
<dbReference type="AlphaFoldDB" id="D8PSG3"/>
<feature type="transmembrane region" description="Helical" evidence="2">
    <location>
        <begin position="98"/>
        <end position="120"/>
    </location>
</feature>
<protein>
    <submittedName>
        <fullName evidence="3">Uncharacterized protein</fullName>
    </submittedName>
</protein>
<accession>D8PSG3</accession>
<feature type="compositionally biased region" description="Low complexity" evidence="1">
    <location>
        <begin position="56"/>
        <end position="84"/>
    </location>
</feature>
<feature type="compositionally biased region" description="Basic and acidic residues" evidence="1">
    <location>
        <begin position="431"/>
        <end position="462"/>
    </location>
</feature>
<reference evidence="3 4" key="1">
    <citation type="journal article" date="2010" name="Nat. Biotechnol.">
        <title>Genome sequence of the model mushroom Schizophyllum commune.</title>
        <authorList>
            <person name="Ohm R.A."/>
            <person name="de Jong J.F."/>
            <person name="Lugones L.G."/>
            <person name="Aerts A."/>
            <person name="Kothe E."/>
            <person name="Stajich J.E."/>
            <person name="de Vries R.P."/>
            <person name="Record E."/>
            <person name="Levasseur A."/>
            <person name="Baker S.E."/>
            <person name="Bartholomew K.A."/>
            <person name="Coutinho P.M."/>
            <person name="Erdmann S."/>
            <person name="Fowler T.J."/>
            <person name="Gathman A.C."/>
            <person name="Lombard V."/>
            <person name="Henrissat B."/>
            <person name="Knabe N."/>
            <person name="Kuees U."/>
            <person name="Lilly W.W."/>
            <person name="Lindquist E."/>
            <person name="Lucas S."/>
            <person name="Magnuson J.K."/>
            <person name="Piumi F."/>
            <person name="Raudaskoski M."/>
            <person name="Salamov A."/>
            <person name="Schmutz J."/>
            <person name="Schwarze F.W.M.R."/>
            <person name="vanKuyk P.A."/>
            <person name="Horton J.S."/>
            <person name="Grigoriev I.V."/>
            <person name="Woesten H.A.B."/>
        </authorList>
    </citation>
    <scope>NUCLEOTIDE SEQUENCE [LARGE SCALE GENOMIC DNA]</scope>
    <source>
        <strain evidence="4">H4-8 / FGSC 9210</strain>
    </source>
</reference>
<keyword evidence="4" id="KW-1185">Reference proteome</keyword>
<sequence length="634" mass="66752">MRVTPCGPSSASSSAARIPSPPSPSSTRDAAGAQLDSIRPAPAPSSSTPPCPPSEPTLTPNAADVSLPAMSSPSSPQSMRPKDTTALTLRTTAPPQSLYVSAFLLGGMGVLLSVFTWLLANVVPPAQGDAQARAEHAQRRVEGAVKRARRSSAPVTPSHMHTRPRKRTTAPPAPIMVPPQSPQDRHVVFVDGPETPTPTARREPSPRSSLSDSSTLVNHINLTLEEGEADQQTPTDSKSAKSPASRFKFPTPSYCKAPEARSSSSSLESGKPVPAHLKRSSYLSSISPRLSRFGKKVKRASTGSAQSSIASSDSDNDPLKPLRRTSIKLPAPGWSRAFGWPTSTSPVAVSAPSTPAGDGRQTFFGPGSATPSRNSSLTRGRRTQVGEMSSNRAASSYIPSPMSETFPSVPSSSRPAPTRSSSVCACHFRKRAQEDTEKADKPSEVKTEKVAKDASKPRKESKLGKCCKIKERRRQSAPVPVPRTQPYAYPYFAAPPVVKERRPVTAVPARSESLTPLAKASSPATPKASVPPARSETLPGMSKTASGPPRAIATTTATRKRTLSSPTKPDLAALVEAPAGHRVQRPSTADGTNMAEFGVLPAREAATTTGSRPCALRLPSLRAWAMGPVATAST</sequence>
<feature type="compositionally biased region" description="Low complexity" evidence="1">
    <location>
        <begin position="300"/>
        <end position="313"/>
    </location>
</feature>
<feature type="region of interest" description="Disordered" evidence="1">
    <location>
        <begin position="345"/>
        <end position="462"/>
    </location>
</feature>